<dbReference type="Proteomes" id="UP000827986">
    <property type="component" value="Unassembled WGS sequence"/>
</dbReference>
<proteinExistence type="predicted"/>
<name>A0A9D3WYF4_9SAUR</name>
<evidence type="ECO:0000313" key="1">
    <source>
        <dbReference type="EMBL" id="KAH1170377.1"/>
    </source>
</evidence>
<dbReference type="EMBL" id="JAHDVG010000484">
    <property type="protein sequence ID" value="KAH1170377.1"/>
    <property type="molecule type" value="Genomic_DNA"/>
</dbReference>
<organism evidence="1 2">
    <name type="scientific">Mauremys mutica</name>
    <name type="common">yellowpond turtle</name>
    <dbReference type="NCBI Taxonomy" id="74926"/>
    <lineage>
        <taxon>Eukaryota</taxon>
        <taxon>Metazoa</taxon>
        <taxon>Chordata</taxon>
        <taxon>Craniata</taxon>
        <taxon>Vertebrata</taxon>
        <taxon>Euteleostomi</taxon>
        <taxon>Archelosauria</taxon>
        <taxon>Testudinata</taxon>
        <taxon>Testudines</taxon>
        <taxon>Cryptodira</taxon>
        <taxon>Durocryptodira</taxon>
        <taxon>Testudinoidea</taxon>
        <taxon>Geoemydidae</taxon>
        <taxon>Geoemydinae</taxon>
        <taxon>Mauremys</taxon>
    </lineage>
</organism>
<accession>A0A9D3WYF4</accession>
<protein>
    <submittedName>
        <fullName evidence="1">Uncharacterized protein</fullName>
    </submittedName>
</protein>
<evidence type="ECO:0000313" key="2">
    <source>
        <dbReference type="Proteomes" id="UP000827986"/>
    </source>
</evidence>
<sequence>MYLSRLLYPTMFFVQFIMQIRHSSCNMKISQSNFHLMEKPIGKENICMLPSMGRNLRPCDAGSVHDPIHCGHLENPAYPRVAVPVYSLGSVVHIYLTSTAAPLCQQNWQEGEHL</sequence>
<keyword evidence="2" id="KW-1185">Reference proteome</keyword>
<gene>
    <name evidence="1" type="ORF">KIL84_001362</name>
</gene>
<dbReference type="AlphaFoldDB" id="A0A9D3WYF4"/>
<reference evidence="1" key="1">
    <citation type="submission" date="2021-09" db="EMBL/GenBank/DDBJ databases">
        <title>The genome of Mauremys mutica provides insights into the evolution of semi-aquatic lifestyle.</title>
        <authorList>
            <person name="Gong S."/>
            <person name="Gao Y."/>
        </authorList>
    </citation>
    <scope>NUCLEOTIDE SEQUENCE</scope>
    <source>
        <strain evidence="1">MM-2020</strain>
        <tissue evidence="1">Muscle</tissue>
    </source>
</reference>
<comment type="caution">
    <text evidence="1">The sequence shown here is derived from an EMBL/GenBank/DDBJ whole genome shotgun (WGS) entry which is preliminary data.</text>
</comment>